<evidence type="ECO:0000313" key="2">
    <source>
        <dbReference type="EMBL" id="PAX58351.1"/>
    </source>
</evidence>
<proteinExistence type="predicted"/>
<sequence length="200" mass="22536">MSDENKPSQMLRVPTPLIDAVRELSRLHRQGKTSEVLAGLDDLIFTLDDGSASSQNGVYQTISEICERLDNLESQLSGSLNSNEVPSTKSLNDLEQKIDAINNRLTQFAEAIMQLQSNINNQPKRSKSYNSNSYYQGQPVKFQPITEESLASRLGVTPETIRKERESQPAPLFFAWSKRKDTSGIGWEFNDKTNLYHPIT</sequence>
<comment type="caution">
    <text evidence="2">The sequence shown here is derived from an EMBL/GenBank/DDBJ whole genome shotgun (WGS) entry which is preliminary data.</text>
</comment>
<dbReference type="AlphaFoldDB" id="A0A2A2TL73"/>
<reference evidence="2 3" key="1">
    <citation type="submission" date="2017-08" db="EMBL/GenBank/DDBJ databases">
        <title>Draft genome sequence of filamentous cyanobacterium Calothrix elsteri CCALA 953.</title>
        <authorList>
            <person name="Gagunashvili A.N."/>
            <person name="Elster J."/>
            <person name="Andresson O.S."/>
        </authorList>
    </citation>
    <scope>NUCLEOTIDE SEQUENCE [LARGE SCALE GENOMIC DNA]</scope>
    <source>
        <strain evidence="2 3">CCALA 953</strain>
    </source>
</reference>
<evidence type="ECO:0000313" key="3">
    <source>
        <dbReference type="Proteomes" id="UP000218238"/>
    </source>
</evidence>
<keyword evidence="3" id="KW-1185">Reference proteome</keyword>
<dbReference type="OrthoDB" id="512125at2"/>
<keyword evidence="1" id="KW-0175">Coiled coil</keyword>
<gene>
    <name evidence="2" type="ORF">CK510_07980</name>
</gene>
<protein>
    <submittedName>
        <fullName evidence="2">Uncharacterized protein</fullName>
    </submittedName>
</protein>
<accession>A0A2A2TL73</accession>
<dbReference type="RefSeq" id="WP_095721198.1">
    <property type="nucleotide sequence ID" value="NZ_NTFS01000060.1"/>
</dbReference>
<name>A0A2A2TL73_9CYAN</name>
<organism evidence="2 3">
    <name type="scientific">Brunnivagina elsteri CCALA 953</name>
    <dbReference type="NCBI Taxonomy" id="987040"/>
    <lineage>
        <taxon>Bacteria</taxon>
        <taxon>Bacillati</taxon>
        <taxon>Cyanobacteriota</taxon>
        <taxon>Cyanophyceae</taxon>
        <taxon>Nostocales</taxon>
        <taxon>Calotrichaceae</taxon>
        <taxon>Brunnivagina</taxon>
    </lineage>
</organism>
<dbReference type="EMBL" id="NTFS01000060">
    <property type="protein sequence ID" value="PAX58351.1"/>
    <property type="molecule type" value="Genomic_DNA"/>
</dbReference>
<feature type="coiled-coil region" evidence="1">
    <location>
        <begin position="91"/>
        <end position="118"/>
    </location>
</feature>
<dbReference type="Proteomes" id="UP000218238">
    <property type="component" value="Unassembled WGS sequence"/>
</dbReference>
<evidence type="ECO:0000256" key="1">
    <source>
        <dbReference type="SAM" id="Coils"/>
    </source>
</evidence>